<dbReference type="PROSITE" id="PS50021">
    <property type="entry name" value="CH"/>
    <property type="match status" value="1"/>
</dbReference>
<dbReference type="Pfam" id="PF00616">
    <property type="entry name" value="RasGAP"/>
    <property type="match status" value="1"/>
</dbReference>
<dbReference type="PROSITE" id="PS50018">
    <property type="entry name" value="RAS_GTPASE_ACTIV_2"/>
    <property type="match status" value="1"/>
</dbReference>
<dbReference type="GO" id="GO:0005096">
    <property type="term" value="F:GTPase activator activity"/>
    <property type="evidence" value="ECO:0007669"/>
    <property type="project" value="TreeGrafter"/>
</dbReference>
<dbReference type="Gene3D" id="1.10.506.10">
    <property type="entry name" value="GTPase Activation - p120gap, domain 1"/>
    <property type="match status" value="1"/>
</dbReference>
<dbReference type="InterPro" id="IPR001936">
    <property type="entry name" value="RasGAP_dom"/>
</dbReference>
<dbReference type="GO" id="GO:1903479">
    <property type="term" value="P:mitotic actomyosin contractile ring assembly actin filament organization"/>
    <property type="evidence" value="ECO:0007669"/>
    <property type="project" value="TreeGrafter"/>
</dbReference>
<feature type="compositionally biased region" description="Polar residues" evidence="1">
    <location>
        <begin position="105"/>
        <end position="127"/>
    </location>
</feature>
<dbReference type="Pfam" id="PF00307">
    <property type="entry name" value="CH"/>
    <property type="match status" value="1"/>
</dbReference>
<dbReference type="GO" id="GO:0005516">
    <property type="term" value="F:calmodulin binding"/>
    <property type="evidence" value="ECO:0007669"/>
    <property type="project" value="TreeGrafter"/>
</dbReference>
<comment type="caution">
    <text evidence="4">The sequence shown here is derived from an EMBL/GenBank/DDBJ whole genome shotgun (WGS) entry which is preliminary data.</text>
</comment>
<evidence type="ECO:0000256" key="1">
    <source>
        <dbReference type="SAM" id="MobiDB-lite"/>
    </source>
</evidence>
<reference evidence="4 5" key="1">
    <citation type="journal article" date="2014" name="BMC Genomics">
        <title>Adaptive genomic structural variation in the grape powdery mildew pathogen, Erysiphe necator.</title>
        <authorList>
            <person name="Jones L."/>
            <person name="Riaz S."/>
            <person name="Morales-Cruz A."/>
            <person name="Amrine K.C."/>
            <person name="McGuire B."/>
            <person name="Gubler W.D."/>
            <person name="Walker M.A."/>
            <person name="Cantu D."/>
        </authorList>
    </citation>
    <scope>NUCLEOTIDE SEQUENCE [LARGE SCALE GENOMIC DNA]</scope>
    <source>
        <strain evidence="5">c</strain>
    </source>
</reference>
<dbReference type="SUPFAM" id="SSF47576">
    <property type="entry name" value="Calponin-homology domain, CH-domain"/>
    <property type="match status" value="1"/>
</dbReference>
<dbReference type="InterPro" id="IPR001715">
    <property type="entry name" value="CH_dom"/>
</dbReference>
<dbReference type="Pfam" id="PF03836">
    <property type="entry name" value="RasGAP_C"/>
    <property type="match status" value="1"/>
</dbReference>
<evidence type="ECO:0000259" key="2">
    <source>
        <dbReference type="PROSITE" id="PS50018"/>
    </source>
</evidence>
<dbReference type="InterPro" id="IPR008936">
    <property type="entry name" value="Rho_GTPase_activation_prot"/>
</dbReference>
<dbReference type="SUPFAM" id="SSF143885">
    <property type="entry name" value="RGC domain-like"/>
    <property type="match status" value="1"/>
</dbReference>
<proteinExistence type="predicted"/>
<sequence>MNDPLITHHLHPLRQTHNLDYSATTTRKSSSSSIQSSVFSNSASGFDRFHTSIHSPNSSLGSSYRDSVSETRDLSAMLNENWNSSYDSLPIRTYNSMKHSAYSPLQNKTPSISNDMKINYSPAQSEGLSERPKKNSRTNSNLYKSESSILSRANSICQRSSLLHSNSIHHLQSSIRAPDLHSLQKSSTSQLRTLSKFAKDITSDYFNIFSPTQKVAGLYGRRKLQKSNTAKVNRSLPSNRRLYEWKTRNWMDSERQFLQAYEYFCHISEAKEWIEKVLQRPIPPIVQLEEVLRDGVTLAEIVVTLRPDKKIRIFRHPKLQYRHSDNIATFFRFLADVELPDLFRFELTDLYEKKNTPKVIYCIHALSWLLYRNNTVDFPIGNLLGQLEFEHHELEEMQKGLEKAGVSMPSFENMGADFGLNSVPNSEFEQIKSEEDLIRSKLEKNLPIIIDLQAQAREAMNRLQLGEIMHQLWDSEETLIYFQSIIRGDFARQVINYRISMRRFSTSLQSIVRGFLTRHRWAGQNFFWKEDEEKLITLQNLIRSKTVRSKLDRVQLQLVKSKDNTSQFQAQIRGFLIQRSLTAQLNEAKICLCSISYLQAAIRGMSSRRICAKNYQILSDETISIKTIQASARAVIVRRNLSDLKAQLREISPVYISIQSILRGNQSRQQFQLSAAQASLIRLKFEEKLRYFMENMEKVVKIQSFVRSRLQGEAYKILTTGKNPPVNTVKNFVHLLNDSDFDFNEEIEFERLRKTVVQQVRQNEMAEQYIDQLDIKIALLVKNKITLYEVVRHQKNFGGHPSNLLNTTMVSGSQFDLKALNKSSRKKLESYQQLFFTLQTQPHYLARLFKHIRQQGTAEIDCNRIETLMMVLFGYAQKRREEYYLLKLMTRSAKEEVDSAVSIKESLRGNFIWTRILANYTRSPRDRRFLRELLGPFIQASIIGDPTLDLESDPMQIYCSVISNEELRTGQASHRPIDITREQAIKDTETRELFINHLRDLREIVDDFLLSLESLVNKMPYGIRFVCQQIFQAIFQRFSCESQQLLLQTVGNWLWKIYLQLAFLAPVITGIIERQMTPLLKRILSEIAKVLNQISSGRLFGGENIYLQPLNAYMENAIERVTAIFANIISVSDAESTFDIDEFNDLYAKVKPTLYIKMDDIFAIHKLIEADLPHICQNKDDLLRDIIHELGSAKNNENEMLGVSSIEILMKLNPKLHDIEDPEADIKELFMETKRCVLYIIRVQTGSNLMEILIRPITPEDEIKWNSVIIEEFSVENRARGAYSDINSLVDIKSMSYKDLKRTALENVLKLEQLGRISRQNFYQDILNAIALDIRNKSRRRVQRHRELEGVRLTLANSNEEAEWLESQRKSYDNYIEQAMISLQKKGKNLFLMPFSKQYNHERELERSGRKPKFGSFKYSTHTLFDKGVLVSWKGYTDRDWDKTNILISRDEVEFFSLKAAKEVFKFLESVLKYLWNRY</sequence>
<accession>A0A0B1PEH8</accession>
<dbReference type="SMART" id="SM00323">
    <property type="entry name" value="RasGAP"/>
    <property type="match status" value="1"/>
</dbReference>
<evidence type="ECO:0000313" key="4">
    <source>
        <dbReference type="EMBL" id="KHJ35049.1"/>
    </source>
</evidence>
<evidence type="ECO:0000259" key="3">
    <source>
        <dbReference type="PROSITE" id="PS50021"/>
    </source>
</evidence>
<dbReference type="CDD" id="cd21206">
    <property type="entry name" value="CH_IQGAP"/>
    <property type="match status" value="1"/>
</dbReference>
<protein>
    <submittedName>
        <fullName evidence="4">Putative ras gtpase activating protein</fullName>
    </submittedName>
</protein>
<feature type="domain" description="Ras-GAP" evidence="2">
    <location>
        <begin position="864"/>
        <end position="1096"/>
    </location>
</feature>
<dbReference type="InterPro" id="IPR000048">
    <property type="entry name" value="IQ_motif_EF-hand-BS"/>
</dbReference>
<keyword evidence="5" id="KW-1185">Reference proteome</keyword>
<evidence type="ECO:0000313" key="5">
    <source>
        <dbReference type="Proteomes" id="UP000030854"/>
    </source>
</evidence>
<dbReference type="GO" id="GO:0110085">
    <property type="term" value="C:mitotic actomyosin contractile ring"/>
    <property type="evidence" value="ECO:0007669"/>
    <property type="project" value="TreeGrafter"/>
</dbReference>
<dbReference type="HOGENOM" id="CLU_000972_1_0_1"/>
<dbReference type="PANTHER" id="PTHR14149">
    <property type="entry name" value="RAS GTPASE-ACTIVATING PROTEIN WITH IQ MOTIF"/>
    <property type="match status" value="1"/>
</dbReference>
<dbReference type="EMBL" id="JNVN01000556">
    <property type="protein sequence ID" value="KHJ35049.1"/>
    <property type="molecule type" value="Genomic_DNA"/>
</dbReference>
<dbReference type="Proteomes" id="UP000030854">
    <property type="component" value="Unassembled WGS sequence"/>
</dbReference>
<dbReference type="PROSITE" id="PS50096">
    <property type="entry name" value="IQ"/>
    <property type="match status" value="4"/>
</dbReference>
<dbReference type="SUPFAM" id="SSF48350">
    <property type="entry name" value="GTPase activation domain, GAP"/>
    <property type="match status" value="1"/>
</dbReference>
<dbReference type="SMART" id="SM00015">
    <property type="entry name" value="IQ"/>
    <property type="match status" value="4"/>
</dbReference>
<dbReference type="SMART" id="SM00033">
    <property type="entry name" value="CH"/>
    <property type="match status" value="1"/>
</dbReference>
<dbReference type="InterPro" id="IPR000593">
    <property type="entry name" value="RasGAP_C"/>
</dbReference>
<feature type="domain" description="Calponin-homology (CH)" evidence="3">
    <location>
        <begin position="264"/>
        <end position="370"/>
    </location>
</feature>
<dbReference type="Gene3D" id="1.10.418.10">
    <property type="entry name" value="Calponin-like domain"/>
    <property type="match status" value="1"/>
</dbReference>
<gene>
    <name evidence="4" type="ORF">EV44_g3976</name>
</gene>
<feature type="region of interest" description="Disordered" evidence="1">
    <location>
        <begin position="105"/>
        <end position="142"/>
    </location>
</feature>
<dbReference type="PANTHER" id="PTHR14149:SF14">
    <property type="entry name" value="CALPONIN-HOMOLOGY (CH) DOMAIN-CONTAINING PROTEIN"/>
    <property type="match status" value="1"/>
</dbReference>
<name>A0A0B1PEH8_UNCNE</name>
<dbReference type="OMA" id="RELMCPE"/>
<dbReference type="InterPro" id="IPR036872">
    <property type="entry name" value="CH_dom_sf"/>
</dbReference>
<dbReference type="STRING" id="52586.A0A0B1PEH8"/>
<dbReference type="GO" id="GO:0051015">
    <property type="term" value="F:actin filament binding"/>
    <property type="evidence" value="ECO:0007669"/>
    <property type="project" value="TreeGrafter"/>
</dbReference>
<organism evidence="4 5">
    <name type="scientific">Uncinula necator</name>
    <name type="common">Grape powdery mildew</name>
    <dbReference type="NCBI Taxonomy" id="52586"/>
    <lineage>
        <taxon>Eukaryota</taxon>
        <taxon>Fungi</taxon>
        <taxon>Dikarya</taxon>
        <taxon>Ascomycota</taxon>
        <taxon>Pezizomycotina</taxon>
        <taxon>Leotiomycetes</taxon>
        <taxon>Erysiphales</taxon>
        <taxon>Erysiphaceae</taxon>
        <taxon>Erysiphe</taxon>
    </lineage>
</organism>